<dbReference type="Proteomes" id="UP000789860">
    <property type="component" value="Unassembled WGS sequence"/>
</dbReference>
<evidence type="ECO:0000313" key="2">
    <source>
        <dbReference type="Proteomes" id="UP000789860"/>
    </source>
</evidence>
<comment type="caution">
    <text evidence="1">The sequence shown here is derived from an EMBL/GenBank/DDBJ whole genome shotgun (WGS) entry which is preliminary data.</text>
</comment>
<organism evidence="1 2">
    <name type="scientific">Scutellospora calospora</name>
    <dbReference type="NCBI Taxonomy" id="85575"/>
    <lineage>
        <taxon>Eukaryota</taxon>
        <taxon>Fungi</taxon>
        <taxon>Fungi incertae sedis</taxon>
        <taxon>Mucoromycota</taxon>
        <taxon>Glomeromycotina</taxon>
        <taxon>Glomeromycetes</taxon>
        <taxon>Diversisporales</taxon>
        <taxon>Gigasporaceae</taxon>
        <taxon>Scutellospora</taxon>
    </lineage>
</organism>
<keyword evidence="2" id="KW-1185">Reference proteome</keyword>
<name>A0ACA9JXU0_9GLOM</name>
<protein>
    <submittedName>
        <fullName evidence="1">4358_t:CDS:1</fullName>
    </submittedName>
</protein>
<accession>A0ACA9JXU0</accession>
<proteinExistence type="predicted"/>
<evidence type="ECO:0000313" key="1">
    <source>
        <dbReference type="EMBL" id="CAG8441415.1"/>
    </source>
</evidence>
<dbReference type="EMBL" id="CAJVPM010000319">
    <property type="protein sequence ID" value="CAG8441415.1"/>
    <property type="molecule type" value="Genomic_DNA"/>
</dbReference>
<gene>
    <name evidence="1" type="ORF">SCALOS_LOCUS651</name>
</gene>
<reference evidence="1" key="1">
    <citation type="submission" date="2021-06" db="EMBL/GenBank/DDBJ databases">
        <authorList>
            <person name="Kallberg Y."/>
            <person name="Tangrot J."/>
            <person name="Rosling A."/>
        </authorList>
    </citation>
    <scope>NUCLEOTIDE SEQUENCE</scope>
    <source>
        <strain evidence="1">AU212A</strain>
    </source>
</reference>
<sequence>MDLREFPLEVLVDVLKYLSPINLFFISYTCQFFYKLLLNEQEIWKFSRKNHMVCRKLNPPLNMKERDYLKLLLGYRCYNRCYERNTMIYWEVNIRLCSYCYTNSTCTRDEMCKRFTEKLWLKEIGINKSELPFYDNDFPYPWNLIPFHYLGGNRYFKAQILVVKQILSRELKTKKERIEWIEENSGEKIRKQQEEIINRQREDFEYLKFINKKIFNY</sequence>